<gene>
    <name evidence="2" type="ORF">COCSUDRAFT_31989</name>
</gene>
<evidence type="ECO:0000313" key="2">
    <source>
        <dbReference type="EMBL" id="EIE27369.1"/>
    </source>
</evidence>
<organism evidence="2 3">
    <name type="scientific">Coccomyxa subellipsoidea (strain C-169)</name>
    <name type="common">Green microalga</name>
    <dbReference type="NCBI Taxonomy" id="574566"/>
    <lineage>
        <taxon>Eukaryota</taxon>
        <taxon>Viridiplantae</taxon>
        <taxon>Chlorophyta</taxon>
        <taxon>core chlorophytes</taxon>
        <taxon>Trebouxiophyceae</taxon>
        <taxon>Trebouxiophyceae incertae sedis</taxon>
        <taxon>Coccomyxaceae</taxon>
        <taxon>Coccomyxa</taxon>
        <taxon>Coccomyxa subellipsoidea</taxon>
    </lineage>
</organism>
<name>I0Z9Q0_COCSC</name>
<dbReference type="GeneID" id="17045384"/>
<dbReference type="KEGG" id="csl:COCSUDRAFT_31989"/>
<dbReference type="Proteomes" id="UP000007264">
    <property type="component" value="Unassembled WGS sequence"/>
</dbReference>
<keyword evidence="3" id="KW-1185">Reference proteome</keyword>
<evidence type="ECO:0000256" key="1">
    <source>
        <dbReference type="SAM" id="MobiDB-lite"/>
    </source>
</evidence>
<feature type="compositionally biased region" description="Basic residues" evidence="1">
    <location>
        <begin position="23"/>
        <end position="34"/>
    </location>
</feature>
<accession>I0Z9Q0</accession>
<dbReference type="EMBL" id="AGSI01000001">
    <property type="protein sequence ID" value="EIE27369.1"/>
    <property type="molecule type" value="Genomic_DNA"/>
</dbReference>
<reference evidence="2 3" key="1">
    <citation type="journal article" date="2012" name="Genome Biol.">
        <title>The genome of the polar eukaryotic microalga coccomyxa subellipsoidea reveals traits of cold adaptation.</title>
        <authorList>
            <person name="Blanc G."/>
            <person name="Agarkova I."/>
            <person name="Grimwood J."/>
            <person name="Kuo A."/>
            <person name="Brueggeman A."/>
            <person name="Dunigan D."/>
            <person name="Gurnon J."/>
            <person name="Ladunga I."/>
            <person name="Lindquist E."/>
            <person name="Lucas S."/>
            <person name="Pangilinan J."/>
            <person name="Proschold T."/>
            <person name="Salamov A."/>
            <person name="Schmutz J."/>
            <person name="Weeks D."/>
            <person name="Yamada T."/>
            <person name="Claverie J.M."/>
            <person name="Grigoriev I."/>
            <person name="Van Etten J."/>
            <person name="Lomsadze A."/>
            <person name="Borodovsky M."/>
        </authorList>
    </citation>
    <scope>NUCLEOTIDE SEQUENCE [LARGE SCALE GENOMIC DNA]</scope>
    <source>
        <strain evidence="2 3">C-169</strain>
    </source>
</reference>
<dbReference type="RefSeq" id="XP_005651913.1">
    <property type="nucleotide sequence ID" value="XM_005651856.1"/>
</dbReference>
<feature type="region of interest" description="Disordered" evidence="1">
    <location>
        <begin position="23"/>
        <end position="51"/>
    </location>
</feature>
<dbReference type="AlphaFoldDB" id="I0Z9Q0"/>
<comment type="caution">
    <text evidence="2">The sequence shown here is derived from an EMBL/GenBank/DDBJ whole genome shotgun (WGS) entry which is preliminary data.</text>
</comment>
<evidence type="ECO:0000313" key="3">
    <source>
        <dbReference type="Proteomes" id="UP000007264"/>
    </source>
</evidence>
<protein>
    <submittedName>
        <fullName evidence="2">Uncharacterized protein</fullName>
    </submittedName>
</protein>
<sequence>MGRYLRQSGFTAAAAANSIGAYHRGHDKRLHKRTPLITGQQHSDDYSNQKDCASTQSESLKMCILYPGREASPTYGDLYPDQCMGVHLGYPSQTRQWGTGGASQSFIPA</sequence>
<proteinExistence type="predicted"/>